<dbReference type="PATRIC" id="fig|593117.10.peg.1339"/>
<keyword evidence="1" id="KW-0175">Coiled coil</keyword>
<name>C5A6I0_THEGJ</name>
<evidence type="ECO:0000256" key="1">
    <source>
        <dbReference type="SAM" id="Coils"/>
    </source>
</evidence>
<reference evidence="2 3" key="1">
    <citation type="journal article" date="2007" name="Genome Biol.">
        <title>Genome analysis and genome-wide proteomics of Thermococcus gammatolerans, the most radioresistant organism known amongst the Archaea.</title>
        <authorList>
            <person name="Zivanovic Y."/>
            <person name="Armengaud J."/>
            <person name="Lagorce A."/>
            <person name="Leplat C."/>
            <person name="Guerin P."/>
            <person name="Dutertre M."/>
            <person name="Anthouard V."/>
            <person name="Forterre P."/>
            <person name="Wincker P."/>
            <person name="Confalonieri F."/>
        </authorList>
    </citation>
    <scope>NUCLEOTIDE SEQUENCE [LARGE SCALE GENOMIC DNA]</scope>
    <source>
        <strain evidence="3">DSM 15229 / JCM 11827 / EJ3</strain>
    </source>
</reference>
<dbReference type="KEGG" id="tga:TGAM_1340"/>
<dbReference type="GeneID" id="7988399"/>
<dbReference type="HOGENOM" id="CLU_2730617_0_0_2"/>
<evidence type="ECO:0000313" key="2">
    <source>
        <dbReference type="EMBL" id="ACS33842.1"/>
    </source>
</evidence>
<keyword evidence="3" id="KW-1185">Reference proteome</keyword>
<evidence type="ECO:0000313" key="3">
    <source>
        <dbReference type="Proteomes" id="UP000001488"/>
    </source>
</evidence>
<dbReference type="EMBL" id="CP001398">
    <property type="protein sequence ID" value="ACS33842.1"/>
    <property type="molecule type" value="Genomic_DNA"/>
</dbReference>
<feature type="coiled-coil region" evidence="1">
    <location>
        <begin position="5"/>
        <end position="32"/>
    </location>
</feature>
<protein>
    <submittedName>
        <fullName evidence="2">Uncharacterized protein</fullName>
    </submittedName>
</protein>
<proteinExistence type="predicted"/>
<dbReference type="eggNOG" id="arCOG09832">
    <property type="taxonomic scope" value="Archaea"/>
</dbReference>
<dbReference type="Proteomes" id="UP000001488">
    <property type="component" value="Chromosome"/>
</dbReference>
<dbReference type="RefSeq" id="WP_015858954.1">
    <property type="nucleotide sequence ID" value="NC_012804.1"/>
</dbReference>
<sequence>MGVSVIRLLNDIREMRKKLDEIEQELLRLIAESEEPEIVNEELYEELLRKAEELGKNPEKGMSLEEALRELEA</sequence>
<dbReference type="PaxDb" id="593117-TGAM_1340"/>
<gene>
    <name evidence="2" type="ordered locus">TGAM_1340</name>
</gene>
<organism evidence="2 3">
    <name type="scientific">Thermococcus gammatolerans (strain DSM 15229 / JCM 11827 / EJ3)</name>
    <dbReference type="NCBI Taxonomy" id="593117"/>
    <lineage>
        <taxon>Archaea</taxon>
        <taxon>Methanobacteriati</taxon>
        <taxon>Methanobacteriota</taxon>
        <taxon>Thermococci</taxon>
        <taxon>Thermococcales</taxon>
        <taxon>Thermococcaceae</taxon>
        <taxon>Thermococcus</taxon>
    </lineage>
</organism>
<accession>C5A6I0</accession>
<dbReference type="AlphaFoldDB" id="C5A6I0"/>
<dbReference type="STRING" id="593117.TGAM_1340"/>